<feature type="transmembrane region" description="Helical" evidence="1">
    <location>
        <begin position="31"/>
        <end position="49"/>
    </location>
</feature>
<dbReference type="Proteomes" id="UP000594480">
    <property type="component" value="Chromosome"/>
</dbReference>
<dbReference type="RefSeq" id="WP_195691938.1">
    <property type="nucleotide sequence ID" value="NZ_CP064760.1"/>
</dbReference>
<keyword evidence="1" id="KW-0472">Membrane</keyword>
<keyword evidence="1" id="KW-1133">Transmembrane helix</keyword>
<name>A0A7S8RGR7_9MICO</name>
<feature type="transmembrane region" description="Helical" evidence="1">
    <location>
        <begin position="94"/>
        <end position="113"/>
    </location>
</feature>
<proteinExistence type="predicted"/>
<accession>A0A7S8RGR7</accession>
<keyword evidence="1" id="KW-0812">Transmembrane</keyword>
<evidence type="ECO:0000313" key="2">
    <source>
        <dbReference type="EMBL" id="QPE03847.1"/>
    </source>
</evidence>
<reference evidence="2 3" key="1">
    <citation type="submission" date="2020-11" db="EMBL/GenBank/DDBJ databases">
        <title>Amino acid is mineralized and recycled by bacteria in oceanic microbiome.</title>
        <authorList>
            <person name="Zheng L.Y."/>
        </authorList>
    </citation>
    <scope>NUCLEOTIDE SEQUENCE [LARGE SCALE GENOMIC DNA]</scope>
    <source>
        <strain evidence="2 3">A32-1</strain>
    </source>
</reference>
<protein>
    <submittedName>
        <fullName evidence="2">Uncharacterized protein</fullName>
    </submittedName>
</protein>
<dbReference type="KEGG" id="msf:IT882_11300"/>
<organism evidence="2 3">
    <name type="scientific">Microbacterium schleiferi</name>
    <dbReference type="NCBI Taxonomy" id="69362"/>
    <lineage>
        <taxon>Bacteria</taxon>
        <taxon>Bacillati</taxon>
        <taxon>Actinomycetota</taxon>
        <taxon>Actinomycetes</taxon>
        <taxon>Micrococcales</taxon>
        <taxon>Microbacteriaceae</taxon>
        <taxon>Microbacterium</taxon>
    </lineage>
</organism>
<dbReference type="EMBL" id="CP064760">
    <property type="protein sequence ID" value="QPE03847.1"/>
    <property type="molecule type" value="Genomic_DNA"/>
</dbReference>
<feature type="transmembrane region" description="Helical" evidence="1">
    <location>
        <begin position="70"/>
        <end position="88"/>
    </location>
</feature>
<evidence type="ECO:0000256" key="1">
    <source>
        <dbReference type="SAM" id="Phobius"/>
    </source>
</evidence>
<sequence length="135" mass="14748">MTYTRLAWTLVAIALLIVTVFESIGHGWVTAGIIIVFALLPEVSLIGAFGGERGIMRPERVAFYNGLHQAWIPALLFFLGGSMAYLWAMREIGLPLFWCGMGWLLNIALARTVGVGLRAPDGTNIPVGTYGPRTR</sequence>
<gene>
    <name evidence="2" type="ORF">IT882_11300</name>
</gene>
<evidence type="ECO:0000313" key="3">
    <source>
        <dbReference type="Proteomes" id="UP000594480"/>
    </source>
</evidence>
<dbReference type="AlphaFoldDB" id="A0A7S8RGR7"/>
<keyword evidence="3" id="KW-1185">Reference proteome</keyword>